<dbReference type="InterPro" id="IPR029034">
    <property type="entry name" value="Cystine-knot_cytokine"/>
</dbReference>
<evidence type="ECO:0000256" key="1">
    <source>
        <dbReference type="ARBA" id="ARBA00004613"/>
    </source>
</evidence>
<reference evidence="6" key="1">
    <citation type="submission" date="2022-01" db="EMBL/GenBank/DDBJ databases">
        <title>Genome Sequence Resource for Two Populations of Ditylenchus destructor, the Migratory Endoparasitic Phytonematode.</title>
        <authorList>
            <person name="Zhang H."/>
            <person name="Lin R."/>
            <person name="Xie B."/>
        </authorList>
    </citation>
    <scope>NUCLEOTIDE SEQUENCE</scope>
    <source>
        <strain evidence="6">BazhouSP</strain>
    </source>
</reference>
<accession>A0AAD4MVF2</accession>
<proteinExistence type="inferred from homology"/>
<dbReference type="EMBL" id="JAKKPZ010000035">
    <property type="protein sequence ID" value="KAI1708409.1"/>
    <property type="molecule type" value="Genomic_DNA"/>
</dbReference>
<organism evidence="6 7">
    <name type="scientific">Ditylenchus destructor</name>
    <dbReference type="NCBI Taxonomy" id="166010"/>
    <lineage>
        <taxon>Eukaryota</taxon>
        <taxon>Metazoa</taxon>
        <taxon>Ecdysozoa</taxon>
        <taxon>Nematoda</taxon>
        <taxon>Chromadorea</taxon>
        <taxon>Rhabditida</taxon>
        <taxon>Tylenchina</taxon>
        <taxon>Tylenchomorpha</taxon>
        <taxon>Sphaerularioidea</taxon>
        <taxon>Anguinidae</taxon>
        <taxon>Anguininae</taxon>
        <taxon>Ditylenchus</taxon>
    </lineage>
</organism>
<name>A0AAD4MVF2_9BILA</name>
<dbReference type="GO" id="GO:0005125">
    <property type="term" value="F:cytokine activity"/>
    <property type="evidence" value="ECO:0007669"/>
    <property type="project" value="InterPro"/>
</dbReference>
<evidence type="ECO:0000256" key="5">
    <source>
        <dbReference type="SAM" id="SignalP"/>
    </source>
</evidence>
<protein>
    <submittedName>
        <fullName evidence="6">Interleukin-17 domain-containing protein</fullName>
    </submittedName>
</protein>
<dbReference type="Proteomes" id="UP001201812">
    <property type="component" value="Unassembled WGS sequence"/>
</dbReference>
<dbReference type="InterPro" id="IPR010345">
    <property type="entry name" value="IL-17_fam"/>
</dbReference>
<feature type="signal peptide" evidence="5">
    <location>
        <begin position="1"/>
        <end position="23"/>
    </location>
</feature>
<keyword evidence="7" id="KW-1185">Reference proteome</keyword>
<dbReference type="SUPFAM" id="SSF57501">
    <property type="entry name" value="Cystine-knot cytokines"/>
    <property type="match status" value="1"/>
</dbReference>
<evidence type="ECO:0000256" key="4">
    <source>
        <dbReference type="ARBA" id="ARBA00022729"/>
    </source>
</evidence>
<comment type="caution">
    <text evidence="6">The sequence shown here is derived from an EMBL/GenBank/DDBJ whole genome shotgun (WGS) entry which is preliminary data.</text>
</comment>
<evidence type="ECO:0000256" key="3">
    <source>
        <dbReference type="ARBA" id="ARBA00022525"/>
    </source>
</evidence>
<comment type="subcellular location">
    <subcellularLocation>
        <location evidence="1">Secreted</location>
    </subcellularLocation>
</comment>
<evidence type="ECO:0000313" key="6">
    <source>
        <dbReference type="EMBL" id="KAI1708409.1"/>
    </source>
</evidence>
<dbReference type="AlphaFoldDB" id="A0AAD4MVF2"/>
<feature type="chain" id="PRO_5042097847" evidence="5">
    <location>
        <begin position="24"/>
        <end position="212"/>
    </location>
</feature>
<evidence type="ECO:0000313" key="7">
    <source>
        <dbReference type="Proteomes" id="UP001201812"/>
    </source>
</evidence>
<evidence type="ECO:0000256" key="2">
    <source>
        <dbReference type="ARBA" id="ARBA00007236"/>
    </source>
</evidence>
<keyword evidence="4 5" id="KW-0732">Signal</keyword>
<sequence length="212" mass="23788">MLLASWILLLATNSPMMVSVAYANNYRIQISTFRRMFSVQPNKQIEAKKCIIENMSHEQMKRTLMFAKETMFPNALNSTSGNGHNSFDVDTACHNANSPPNMEISPDMPLEERALCGFRYEDNVNERRIPEKIKEVKCLCKAPTSKDLSQRIEFRCETVYHDVTVLVLGETCTNYQQKVERIAVACVTVMGTQSTSAVNVAIGNGTKLPVEG</sequence>
<gene>
    <name evidence="6" type="ORF">DdX_11789</name>
</gene>
<dbReference type="Pfam" id="PF06083">
    <property type="entry name" value="IL17"/>
    <property type="match status" value="1"/>
</dbReference>
<keyword evidence="3" id="KW-0964">Secreted</keyword>
<dbReference type="Gene3D" id="2.10.90.10">
    <property type="entry name" value="Cystine-knot cytokines"/>
    <property type="match status" value="1"/>
</dbReference>
<comment type="similarity">
    <text evidence="2">Belongs to the IL-17 family.</text>
</comment>
<dbReference type="GO" id="GO:0005576">
    <property type="term" value="C:extracellular region"/>
    <property type="evidence" value="ECO:0007669"/>
    <property type="project" value="UniProtKB-SubCell"/>
</dbReference>